<name>C6L9C9_9FIRM</name>
<keyword evidence="1" id="KW-1133">Transmembrane helix</keyword>
<evidence type="ECO:0000256" key="1">
    <source>
        <dbReference type="SAM" id="Phobius"/>
    </source>
</evidence>
<keyword evidence="1" id="KW-0472">Membrane</keyword>
<keyword evidence="3" id="KW-1185">Reference proteome</keyword>
<dbReference type="EMBL" id="ACCL02000001">
    <property type="protein sequence ID" value="EET62868.1"/>
    <property type="molecule type" value="Genomic_DNA"/>
</dbReference>
<reference evidence="2" key="1">
    <citation type="submission" date="2009-07" db="EMBL/GenBank/DDBJ databases">
        <authorList>
            <person name="Weinstock G."/>
            <person name="Sodergren E."/>
            <person name="Clifton S."/>
            <person name="Fulton L."/>
            <person name="Fulton B."/>
            <person name="Courtney L."/>
            <person name="Fronick C."/>
            <person name="Harrison M."/>
            <person name="Strong C."/>
            <person name="Farmer C."/>
            <person name="Delahaunty K."/>
            <person name="Markovic C."/>
            <person name="Hall O."/>
            <person name="Minx P."/>
            <person name="Tomlinson C."/>
            <person name="Mitreva M."/>
            <person name="Nelson J."/>
            <person name="Hou S."/>
            <person name="Wollam A."/>
            <person name="Pepin K.H."/>
            <person name="Johnson M."/>
            <person name="Bhonagiri V."/>
            <person name="Nash W.E."/>
            <person name="Warren W."/>
            <person name="Chinwalla A."/>
            <person name="Mardis E.R."/>
            <person name="Wilson R.K."/>
        </authorList>
    </citation>
    <scope>NUCLEOTIDE SEQUENCE [LARGE SCALE GENOMIC DNA]</scope>
    <source>
        <strain evidence="2">DSM 14469</strain>
    </source>
</reference>
<dbReference type="Proteomes" id="UP000005561">
    <property type="component" value="Unassembled WGS sequence"/>
</dbReference>
<accession>C6L9C9</accession>
<dbReference type="AlphaFoldDB" id="C6L9C9"/>
<gene>
    <name evidence="2" type="ORF">BRYFOR_05219</name>
</gene>
<organism evidence="2 3">
    <name type="scientific">Marvinbryantia formatexigens DSM 14469</name>
    <dbReference type="NCBI Taxonomy" id="478749"/>
    <lineage>
        <taxon>Bacteria</taxon>
        <taxon>Bacillati</taxon>
        <taxon>Bacillota</taxon>
        <taxon>Clostridia</taxon>
        <taxon>Lachnospirales</taxon>
        <taxon>Lachnospiraceae</taxon>
        <taxon>Marvinbryantia</taxon>
    </lineage>
</organism>
<evidence type="ECO:0000313" key="3">
    <source>
        <dbReference type="Proteomes" id="UP000005561"/>
    </source>
</evidence>
<evidence type="ECO:0008006" key="4">
    <source>
        <dbReference type="Google" id="ProtNLM"/>
    </source>
</evidence>
<comment type="caution">
    <text evidence="2">The sequence shown here is derived from an EMBL/GenBank/DDBJ whole genome shotgun (WGS) entry which is preliminary data.</text>
</comment>
<keyword evidence="1" id="KW-0812">Transmembrane</keyword>
<sequence>MKRKAGKIVLTIIIIGMLGTILFWGFRFFVKNPFVKNSIFQKTESSSSNRESAESKEMPESLTWKETGIMVDASAENQKNVSEVVGLLPDDTNTYNIGESFPQIFFDIDQGKEGTINCRVNSVDFTKDSVDSDAAYYSYDRVRFDEEYNITNDYTYVVANVTFTNEESDELTIYVNCAKYVAINPKTQEVYNPGELQGYKTSADLPVYDKSYAKVTIPAGKEFECNLVYIQSDEYIQGKECYLHFNSSGITFPIQEDACYVRLNQNDTDI</sequence>
<feature type="transmembrane region" description="Helical" evidence="1">
    <location>
        <begin position="7"/>
        <end position="30"/>
    </location>
</feature>
<protein>
    <recommendedName>
        <fullName evidence="4">DUF4352 domain-containing protein</fullName>
    </recommendedName>
</protein>
<evidence type="ECO:0000313" key="2">
    <source>
        <dbReference type="EMBL" id="EET62868.1"/>
    </source>
</evidence>
<proteinExistence type="predicted"/>
<dbReference type="STRING" id="168384.SAMN05660368_02843"/>
<dbReference type="OrthoDB" id="10009637at2"/>
<dbReference type="RefSeq" id="WP_006860021.1">
    <property type="nucleotide sequence ID" value="NZ_ACCL02000001.1"/>
</dbReference>